<dbReference type="AlphaFoldDB" id="A0A2G9RWI6"/>
<evidence type="ECO:0000313" key="2">
    <source>
        <dbReference type="Proteomes" id="UP000228934"/>
    </source>
</evidence>
<sequence>MNWTALLKEYSLLTLLALMVNHSVFTWKLPEILNGVRRFLMLWKTPTLSC</sequence>
<accession>A0A2G9RWI6</accession>
<dbReference type="Proteomes" id="UP000228934">
    <property type="component" value="Unassembled WGS sequence"/>
</dbReference>
<keyword evidence="2" id="KW-1185">Reference proteome</keyword>
<evidence type="ECO:0000313" key="1">
    <source>
        <dbReference type="EMBL" id="PIO32296.1"/>
    </source>
</evidence>
<proteinExistence type="predicted"/>
<reference evidence="2" key="1">
    <citation type="journal article" date="2017" name="Nat. Commun.">
        <title>The North American bullfrog draft genome provides insight into hormonal regulation of long noncoding RNA.</title>
        <authorList>
            <person name="Hammond S.A."/>
            <person name="Warren R.L."/>
            <person name="Vandervalk B.P."/>
            <person name="Kucuk E."/>
            <person name="Khan H."/>
            <person name="Gibb E.A."/>
            <person name="Pandoh P."/>
            <person name="Kirk H."/>
            <person name="Zhao Y."/>
            <person name="Jones M."/>
            <person name="Mungall A.J."/>
            <person name="Coope R."/>
            <person name="Pleasance S."/>
            <person name="Moore R.A."/>
            <person name="Holt R.A."/>
            <person name="Round J.M."/>
            <person name="Ohora S."/>
            <person name="Walle B.V."/>
            <person name="Veldhoen N."/>
            <person name="Helbing C.C."/>
            <person name="Birol I."/>
        </authorList>
    </citation>
    <scope>NUCLEOTIDE SEQUENCE [LARGE SCALE GENOMIC DNA]</scope>
</reference>
<organism evidence="1 2">
    <name type="scientific">Aquarana catesbeiana</name>
    <name type="common">American bullfrog</name>
    <name type="synonym">Rana catesbeiana</name>
    <dbReference type="NCBI Taxonomy" id="8400"/>
    <lineage>
        <taxon>Eukaryota</taxon>
        <taxon>Metazoa</taxon>
        <taxon>Chordata</taxon>
        <taxon>Craniata</taxon>
        <taxon>Vertebrata</taxon>
        <taxon>Euteleostomi</taxon>
        <taxon>Amphibia</taxon>
        <taxon>Batrachia</taxon>
        <taxon>Anura</taxon>
        <taxon>Neobatrachia</taxon>
        <taxon>Ranoidea</taxon>
        <taxon>Ranidae</taxon>
        <taxon>Aquarana</taxon>
    </lineage>
</organism>
<gene>
    <name evidence="1" type="ORF">AB205_0187400</name>
</gene>
<name>A0A2G9RWI6_AQUCT</name>
<dbReference type="EMBL" id="KV933209">
    <property type="protein sequence ID" value="PIO32296.1"/>
    <property type="molecule type" value="Genomic_DNA"/>
</dbReference>
<protein>
    <submittedName>
        <fullName evidence="1">Uncharacterized protein</fullName>
    </submittedName>
</protein>